<evidence type="ECO:0000256" key="5">
    <source>
        <dbReference type="ARBA" id="ARBA00023136"/>
    </source>
</evidence>
<name>A0ABR7DDF9_9CLOT</name>
<sequence>MFKGIVMEVKNDYVIIMKEDGTLVRIKNKDGLKVGKSVFFFEEDIYIKKDTAKVIPFRKYIVPLGAIAALFVILINPIMNMFSSKMNNVYAVLTFDINPSIEFELDQNGIIKDVKGINDDAIALGLDKIKGMTFQEGTVALKDLLSQNNYLSNNNAVLVGFSFIGNENINYEKDIQKTIKNTFKGTEVAFLKGQKSDLEKAKSQGISLGKYEALVKLDEDNFEDAIENLSTQEMLELLRNVDGSIFLDEEQLDELQDELEDRLEDENDKDNNDDEDDNHEESDDDDNHEENDD</sequence>
<comment type="subcellular location">
    <subcellularLocation>
        <location evidence="1">Cell membrane</location>
        <topology evidence="1">Single-pass membrane protein</topology>
    </subcellularLocation>
</comment>
<feature type="transmembrane region" description="Helical" evidence="7">
    <location>
        <begin position="60"/>
        <end position="79"/>
    </location>
</feature>
<keyword evidence="5 7" id="KW-0472">Membrane</keyword>
<evidence type="ECO:0000256" key="3">
    <source>
        <dbReference type="ARBA" id="ARBA00022692"/>
    </source>
</evidence>
<feature type="domain" description="RsgI N-terminal anti-sigma" evidence="8">
    <location>
        <begin position="2"/>
        <end position="49"/>
    </location>
</feature>
<evidence type="ECO:0000256" key="4">
    <source>
        <dbReference type="ARBA" id="ARBA00022989"/>
    </source>
</evidence>
<dbReference type="PROSITE" id="PS51849">
    <property type="entry name" value="RSGI_N"/>
    <property type="match status" value="1"/>
</dbReference>
<dbReference type="InterPro" id="IPR055431">
    <property type="entry name" value="RsgI_M"/>
</dbReference>
<dbReference type="Pfam" id="PF23750">
    <property type="entry name" value="RsgI_M"/>
    <property type="match status" value="1"/>
</dbReference>
<evidence type="ECO:0000313" key="9">
    <source>
        <dbReference type="EMBL" id="MBC5629436.1"/>
    </source>
</evidence>
<proteinExistence type="predicted"/>
<evidence type="ECO:0000256" key="7">
    <source>
        <dbReference type="SAM" id="Phobius"/>
    </source>
</evidence>
<evidence type="ECO:0000313" key="10">
    <source>
        <dbReference type="Proteomes" id="UP000596929"/>
    </source>
</evidence>
<keyword evidence="4 7" id="KW-1133">Transmembrane helix</keyword>
<reference evidence="9 10" key="1">
    <citation type="submission" date="2020-08" db="EMBL/GenBank/DDBJ databases">
        <title>Genome public.</title>
        <authorList>
            <person name="Liu C."/>
            <person name="Sun Q."/>
        </authorList>
    </citation>
    <scope>NUCLEOTIDE SEQUENCE [LARGE SCALE GENOMIC DNA]</scope>
    <source>
        <strain evidence="9 10">NSJ-6</strain>
    </source>
</reference>
<dbReference type="EMBL" id="JACOOO010000022">
    <property type="protein sequence ID" value="MBC5629436.1"/>
    <property type="molecule type" value="Genomic_DNA"/>
</dbReference>
<keyword evidence="2" id="KW-1003">Cell membrane</keyword>
<dbReference type="InterPro" id="IPR024449">
    <property type="entry name" value="Anti-sigma_RsgI_N"/>
</dbReference>
<comment type="caution">
    <text evidence="9">The sequence shown here is derived from an EMBL/GenBank/DDBJ whole genome shotgun (WGS) entry which is preliminary data.</text>
</comment>
<dbReference type="Pfam" id="PF12791">
    <property type="entry name" value="RsgI_N"/>
    <property type="match status" value="1"/>
</dbReference>
<evidence type="ECO:0000259" key="8">
    <source>
        <dbReference type="PROSITE" id="PS51849"/>
    </source>
</evidence>
<protein>
    <submittedName>
        <fullName evidence="9">Anti-sigma factor domain-containing protein</fullName>
    </submittedName>
</protein>
<evidence type="ECO:0000256" key="2">
    <source>
        <dbReference type="ARBA" id="ARBA00022475"/>
    </source>
</evidence>
<evidence type="ECO:0000256" key="1">
    <source>
        <dbReference type="ARBA" id="ARBA00004162"/>
    </source>
</evidence>
<keyword evidence="3 7" id="KW-0812">Transmembrane</keyword>
<organism evidence="9 10">
    <name type="scientific">Clostridium hominis</name>
    <dbReference type="NCBI Taxonomy" id="2763036"/>
    <lineage>
        <taxon>Bacteria</taxon>
        <taxon>Bacillati</taxon>
        <taxon>Bacillota</taxon>
        <taxon>Clostridia</taxon>
        <taxon>Eubacteriales</taxon>
        <taxon>Clostridiaceae</taxon>
        <taxon>Clostridium</taxon>
    </lineage>
</organism>
<accession>A0ABR7DDF9</accession>
<feature type="region of interest" description="Disordered" evidence="6">
    <location>
        <begin position="252"/>
        <end position="293"/>
    </location>
</feature>
<evidence type="ECO:0000256" key="6">
    <source>
        <dbReference type="SAM" id="MobiDB-lite"/>
    </source>
</evidence>
<dbReference type="Proteomes" id="UP000596929">
    <property type="component" value="Unassembled WGS sequence"/>
</dbReference>
<dbReference type="RefSeq" id="WP_186860147.1">
    <property type="nucleotide sequence ID" value="NZ_JACOOO010000022.1"/>
</dbReference>
<keyword evidence="10" id="KW-1185">Reference proteome</keyword>
<gene>
    <name evidence="9" type="ORF">H8S20_11100</name>
</gene>